<dbReference type="Pfam" id="PF13487">
    <property type="entry name" value="HD_5"/>
    <property type="match status" value="1"/>
</dbReference>
<keyword evidence="8" id="KW-0808">Transferase</keyword>
<dbReference type="InterPro" id="IPR029151">
    <property type="entry name" value="Sensor-like_sf"/>
</dbReference>
<sequence length="685" mass="77756">MQKGKRRTLTIKREIFWLSFTFLSIVALLFSGIFLKVLYSNIIDSAKNSLHSCNSQILIYTERLFHENASLVSILSRDSTVINGGDGNPSEVFSIYEPILKDNTQITYIYSGYEDGSLYIRNYDTPEGYDPTERPWYRAARETDGVAQLVYQDAANGEWLFSQSKKLVDSEGNVRGAVSIDCSNKSITEQLGTKYQYDSQRSYILDSEGMVLIHPEEKYVNDMLLNYIDEKTWDRVVEGKSNYGEYKKDGINSMAYFERIPNSNFIIATAIDAKEVTAPVISAIAYLLLLIIGISIVLGLILSRLLMFRFARPIMVLKSRIEKVALGCPDDVEDTKYYNAEINGIANNIEIIVKNIAKREEQRKAAEFLSFHDSMTGLYNRRYFVEERQRLDVRRNYPLCILCCDINGLKMVNDVFGHDVGDALIISIAQSLGQVCRDEDILVRSGGDEFIIAMPCITEEEAQEIVARLRQIFSQVNIRGIEVSASLGYGIKYNKEKALDEVIRQADKMMYSSKLTESTEMKRRTVENIIKLAEEDKSVKRLSEEEEHILEEIAEAMCPDLKPLLKQAYRLRNIGMCRVFQFEALSAAEADCRNTETGYRILSAVEAYKNVAGYVLHFTEHWDGSGSPAGLSGWDIPLLSRIIGAVDMWFASEIDKGIFEGYRHWFDPEVVSVLLGIAAASERNY</sequence>
<evidence type="ECO:0000256" key="5">
    <source>
        <dbReference type="ARBA" id="ARBA00023136"/>
    </source>
</evidence>
<dbReference type="InterPro" id="IPR050469">
    <property type="entry name" value="Diguanylate_Cyclase"/>
</dbReference>
<dbReference type="RefSeq" id="WP_066735553.1">
    <property type="nucleotide sequence ID" value="NZ_JAJCIQ010000012.1"/>
</dbReference>
<evidence type="ECO:0000313" key="9">
    <source>
        <dbReference type="Proteomes" id="UP001299546"/>
    </source>
</evidence>
<dbReference type="PANTHER" id="PTHR45138:SF9">
    <property type="entry name" value="DIGUANYLATE CYCLASE DGCM-RELATED"/>
    <property type="match status" value="1"/>
</dbReference>
<keyword evidence="8" id="KW-0548">Nucleotidyltransferase</keyword>
<keyword evidence="3 6" id="KW-0812">Transmembrane</keyword>
<dbReference type="Gene3D" id="1.10.3210.10">
    <property type="entry name" value="Hypothetical protein af1432"/>
    <property type="match status" value="1"/>
</dbReference>
<keyword evidence="5 6" id="KW-0472">Membrane</keyword>
<evidence type="ECO:0000256" key="1">
    <source>
        <dbReference type="ARBA" id="ARBA00004651"/>
    </source>
</evidence>
<dbReference type="Gene3D" id="3.30.450.20">
    <property type="entry name" value="PAS domain"/>
    <property type="match status" value="2"/>
</dbReference>
<gene>
    <name evidence="8" type="ORF">LIZ65_14840</name>
</gene>
<dbReference type="NCBIfam" id="TIGR00254">
    <property type="entry name" value="GGDEF"/>
    <property type="match status" value="1"/>
</dbReference>
<dbReference type="SMART" id="SM00267">
    <property type="entry name" value="GGDEF"/>
    <property type="match status" value="1"/>
</dbReference>
<name>A0ABS8DJF1_9FIRM</name>
<dbReference type="Pfam" id="PF00990">
    <property type="entry name" value="GGDEF"/>
    <property type="match status" value="1"/>
</dbReference>
<protein>
    <submittedName>
        <fullName evidence="8">Diguanylate cyclase</fullName>
        <ecNumber evidence="8">2.7.7.65</ecNumber>
    </submittedName>
</protein>
<dbReference type="InterPro" id="IPR033479">
    <property type="entry name" value="dCache_1"/>
</dbReference>
<dbReference type="PROSITE" id="PS50887">
    <property type="entry name" value="GGDEF"/>
    <property type="match status" value="1"/>
</dbReference>
<keyword evidence="9" id="KW-1185">Reference proteome</keyword>
<dbReference type="Gene3D" id="3.30.70.270">
    <property type="match status" value="1"/>
</dbReference>
<keyword evidence="4 6" id="KW-1133">Transmembrane helix</keyword>
<organism evidence="8 9">
    <name type="scientific">Bariatricus massiliensis</name>
    <dbReference type="NCBI Taxonomy" id="1745713"/>
    <lineage>
        <taxon>Bacteria</taxon>
        <taxon>Bacillati</taxon>
        <taxon>Bacillota</taxon>
        <taxon>Clostridia</taxon>
        <taxon>Lachnospirales</taxon>
        <taxon>Lachnospiraceae</taxon>
        <taxon>Bariatricus</taxon>
    </lineage>
</organism>
<dbReference type="SUPFAM" id="SSF55073">
    <property type="entry name" value="Nucleotide cyclase"/>
    <property type="match status" value="1"/>
</dbReference>
<feature type="transmembrane region" description="Helical" evidence="6">
    <location>
        <begin position="15"/>
        <end position="39"/>
    </location>
</feature>
<evidence type="ECO:0000256" key="2">
    <source>
        <dbReference type="ARBA" id="ARBA00022475"/>
    </source>
</evidence>
<dbReference type="InterPro" id="IPR029787">
    <property type="entry name" value="Nucleotide_cyclase"/>
</dbReference>
<dbReference type="Pfam" id="PF02743">
    <property type="entry name" value="dCache_1"/>
    <property type="match status" value="1"/>
</dbReference>
<dbReference type="CDD" id="cd18773">
    <property type="entry name" value="PDC1_HK_sensor"/>
    <property type="match status" value="1"/>
</dbReference>
<keyword evidence="2" id="KW-1003">Cell membrane</keyword>
<dbReference type="PANTHER" id="PTHR45138">
    <property type="entry name" value="REGULATORY COMPONENTS OF SENSORY TRANSDUCTION SYSTEM"/>
    <property type="match status" value="1"/>
</dbReference>
<proteinExistence type="predicted"/>
<comment type="subcellular location">
    <subcellularLocation>
        <location evidence="1">Cell membrane</location>
        <topology evidence="1">Multi-pass membrane protein</topology>
    </subcellularLocation>
</comment>
<dbReference type="SUPFAM" id="SSF103190">
    <property type="entry name" value="Sensory domain-like"/>
    <property type="match status" value="1"/>
</dbReference>
<dbReference type="GO" id="GO:0052621">
    <property type="term" value="F:diguanylate cyclase activity"/>
    <property type="evidence" value="ECO:0007669"/>
    <property type="project" value="UniProtKB-EC"/>
</dbReference>
<evidence type="ECO:0000259" key="7">
    <source>
        <dbReference type="PROSITE" id="PS50887"/>
    </source>
</evidence>
<dbReference type="Proteomes" id="UP001299546">
    <property type="component" value="Unassembled WGS sequence"/>
</dbReference>
<accession>A0ABS8DJF1</accession>
<dbReference type="InterPro" id="IPR043128">
    <property type="entry name" value="Rev_trsase/Diguanyl_cyclase"/>
</dbReference>
<comment type="caution">
    <text evidence="8">The sequence shown here is derived from an EMBL/GenBank/DDBJ whole genome shotgun (WGS) entry which is preliminary data.</text>
</comment>
<dbReference type="CDD" id="cd12912">
    <property type="entry name" value="PDC2_MCP_like"/>
    <property type="match status" value="1"/>
</dbReference>
<evidence type="ECO:0000256" key="6">
    <source>
        <dbReference type="SAM" id="Phobius"/>
    </source>
</evidence>
<dbReference type="EMBL" id="JAJCIS010000012">
    <property type="protein sequence ID" value="MCB7388563.1"/>
    <property type="molecule type" value="Genomic_DNA"/>
</dbReference>
<reference evidence="8 9" key="1">
    <citation type="submission" date="2021-10" db="EMBL/GenBank/DDBJ databases">
        <title>Collection of gut derived symbiotic bacterial strains cultured from healthy donors.</title>
        <authorList>
            <person name="Lin H."/>
            <person name="Littmann E."/>
            <person name="Kohout C."/>
            <person name="Pamer E.G."/>
        </authorList>
    </citation>
    <scope>NUCLEOTIDE SEQUENCE [LARGE SCALE GENOMIC DNA]</scope>
    <source>
        <strain evidence="8 9">DFI.1.165</strain>
    </source>
</reference>
<dbReference type="CDD" id="cd01949">
    <property type="entry name" value="GGDEF"/>
    <property type="match status" value="1"/>
</dbReference>
<dbReference type="InterPro" id="IPR000160">
    <property type="entry name" value="GGDEF_dom"/>
</dbReference>
<evidence type="ECO:0000256" key="3">
    <source>
        <dbReference type="ARBA" id="ARBA00022692"/>
    </source>
</evidence>
<dbReference type="EC" id="2.7.7.65" evidence="8"/>
<evidence type="ECO:0000256" key="4">
    <source>
        <dbReference type="ARBA" id="ARBA00022989"/>
    </source>
</evidence>
<feature type="transmembrane region" description="Helical" evidence="6">
    <location>
        <begin position="283"/>
        <end position="307"/>
    </location>
</feature>
<evidence type="ECO:0000313" key="8">
    <source>
        <dbReference type="EMBL" id="MCB7388563.1"/>
    </source>
</evidence>
<feature type="domain" description="GGDEF" evidence="7">
    <location>
        <begin position="397"/>
        <end position="526"/>
    </location>
</feature>